<evidence type="ECO:0000313" key="2">
    <source>
        <dbReference type="Proteomes" id="UP000186817"/>
    </source>
</evidence>
<dbReference type="AlphaFoldDB" id="A0A1Q9C3M0"/>
<accession>A0A1Q9C3M0</accession>
<keyword evidence="2" id="KW-1185">Reference proteome</keyword>
<dbReference type="Proteomes" id="UP000186817">
    <property type="component" value="Unassembled WGS sequence"/>
</dbReference>
<comment type="caution">
    <text evidence="1">The sequence shown here is derived from an EMBL/GenBank/DDBJ whole genome shotgun (WGS) entry which is preliminary data.</text>
</comment>
<protein>
    <submittedName>
        <fullName evidence="1">Uncharacterized protein</fullName>
    </submittedName>
</protein>
<name>A0A1Q9C3M0_SYMMI</name>
<gene>
    <name evidence="1" type="ORF">AK812_SmicGene42414</name>
</gene>
<reference evidence="1 2" key="1">
    <citation type="submission" date="2016-02" db="EMBL/GenBank/DDBJ databases">
        <title>Genome analysis of coral dinoflagellate symbionts highlights evolutionary adaptations to a symbiotic lifestyle.</title>
        <authorList>
            <person name="Aranda M."/>
            <person name="Li Y."/>
            <person name="Liew Y.J."/>
            <person name="Baumgarten S."/>
            <person name="Simakov O."/>
            <person name="Wilson M."/>
            <person name="Piel J."/>
            <person name="Ashoor H."/>
            <person name="Bougouffa S."/>
            <person name="Bajic V.B."/>
            <person name="Ryu T."/>
            <person name="Ravasi T."/>
            <person name="Bayer T."/>
            <person name="Micklem G."/>
            <person name="Kim H."/>
            <person name="Bhak J."/>
            <person name="Lajeunesse T.C."/>
            <person name="Voolstra C.R."/>
        </authorList>
    </citation>
    <scope>NUCLEOTIDE SEQUENCE [LARGE SCALE GENOMIC DNA]</scope>
    <source>
        <strain evidence="1 2">CCMP2467</strain>
    </source>
</reference>
<organism evidence="1 2">
    <name type="scientific">Symbiodinium microadriaticum</name>
    <name type="common">Dinoflagellate</name>
    <name type="synonym">Zooxanthella microadriatica</name>
    <dbReference type="NCBI Taxonomy" id="2951"/>
    <lineage>
        <taxon>Eukaryota</taxon>
        <taxon>Sar</taxon>
        <taxon>Alveolata</taxon>
        <taxon>Dinophyceae</taxon>
        <taxon>Suessiales</taxon>
        <taxon>Symbiodiniaceae</taxon>
        <taxon>Symbiodinium</taxon>
    </lineage>
</organism>
<evidence type="ECO:0000313" key="1">
    <source>
        <dbReference type="EMBL" id="OLP77512.1"/>
    </source>
</evidence>
<proteinExistence type="predicted"/>
<sequence>MFVVPGGAPGDAAKSARQVYRSFCPLPVKLLPGVRREAELNHAVRAKAPSDFAGDSDVDDMEVVTSSLVHA</sequence>
<dbReference type="EMBL" id="LSRX01001752">
    <property type="protein sequence ID" value="OLP77512.1"/>
    <property type="molecule type" value="Genomic_DNA"/>
</dbReference>